<evidence type="ECO:0000313" key="3">
    <source>
        <dbReference type="EMBL" id="MCT9812413.1"/>
    </source>
</evidence>
<dbReference type="EMBL" id="JAODYH010000008">
    <property type="protein sequence ID" value="MCT9812413.1"/>
    <property type="molecule type" value="Genomic_DNA"/>
</dbReference>
<keyword evidence="2" id="KW-0732">Signal</keyword>
<evidence type="ECO:0000256" key="1">
    <source>
        <dbReference type="SAM" id="MobiDB-lite"/>
    </source>
</evidence>
<dbReference type="PROSITE" id="PS51257">
    <property type="entry name" value="PROKAR_LIPOPROTEIN"/>
    <property type="match status" value="1"/>
</dbReference>
<dbReference type="RefSeq" id="WP_261501660.1">
    <property type="nucleotide sequence ID" value="NZ_JAODYH010000008.1"/>
</dbReference>
<evidence type="ECO:0000313" key="4">
    <source>
        <dbReference type="Proteomes" id="UP001525968"/>
    </source>
</evidence>
<comment type="caution">
    <text evidence="3">The sequence shown here is derived from an EMBL/GenBank/DDBJ whole genome shotgun (WGS) entry which is preliminary data.</text>
</comment>
<gene>
    <name evidence="3" type="ORF">N0K08_17355</name>
</gene>
<feature type="chain" id="PRO_5046663524" description="Beta-barrel assembly machine subunit BamE" evidence="2">
    <location>
        <begin position="18"/>
        <end position="134"/>
    </location>
</feature>
<dbReference type="Proteomes" id="UP001525968">
    <property type="component" value="Unassembled WGS sequence"/>
</dbReference>
<accession>A0ABT2PPP0</accession>
<proteinExistence type="predicted"/>
<feature type="compositionally biased region" description="Low complexity" evidence="1">
    <location>
        <begin position="107"/>
        <end position="121"/>
    </location>
</feature>
<keyword evidence="4" id="KW-1185">Reference proteome</keyword>
<organism evidence="3 4">
    <name type="scientific">Acidovorax bellezanensis</name>
    <dbReference type="NCBI Taxonomy" id="2976702"/>
    <lineage>
        <taxon>Bacteria</taxon>
        <taxon>Pseudomonadati</taxon>
        <taxon>Pseudomonadota</taxon>
        <taxon>Betaproteobacteria</taxon>
        <taxon>Burkholderiales</taxon>
        <taxon>Comamonadaceae</taxon>
        <taxon>Acidovorax</taxon>
    </lineage>
</organism>
<feature type="region of interest" description="Disordered" evidence="1">
    <location>
        <begin position="107"/>
        <end position="134"/>
    </location>
</feature>
<evidence type="ECO:0000256" key="2">
    <source>
        <dbReference type="SAM" id="SignalP"/>
    </source>
</evidence>
<sequence length="134" mass="13635">MKIIAVIALAAALAGCAAGGVKVTDGQLASFKTGETTKAQVIAAIGAPNMQMRLADGTSMVIYSHYEAKVRPETFIPFVGGFVGGSDSTSTTATLRFDASDKLLDTSSSSSAFGSGMGLSAGKIEPATLDQPRK</sequence>
<evidence type="ECO:0008006" key="5">
    <source>
        <dbReference type="Google" id="ProtNLM"/>
    </source>
</evidence>
<protein>
    <recommendedName>
        <fullName evidence="5">Beta-barrel assembly machine subunit BamE</fullName>
    </recommendedName>
</protein>
<name>A0ABT2PPP0_9BURK</name>
<reference evidence="3 4" key="1">
    <citation type="submission" date="2022-09" db="EMBL/GenBank/DDBJ databases">
        <title>Draft genome of isolate Be4.</title>
        <authorList>
            <person name="Sanchez-Castro I."/>
            <person name="Martinez-Rodriguez P."/>
            <person name="Descostes M."/>
            <person name="Merroun M."/>
        </authorList>
    </citation>
    <scope>NUCLEOTIDE SEQUENCE [LARGE SCALE GENOMIC DNA]</scope>
    <source>
        <strain evidence="3 4">Be4</strain>
    </source>
</reference>
<feature type="signal peptide" evidence="2">
    <location>
        <begin position="1"/>
        <end position="17"/>
    </location>
</feature>